<name>A0AC35UAV2_9BILA</name>
<reference evidence="2" key="1">
    <citation type="submission" date="2016-11" db="UniProtKB">
        <authorList>
            <consortium name="WormBaseParasite"/>
        </authorList>
    </citation>
    <scope>IDENTIFICATION</scope>
    <source>
        <strain evidence="2">KR3021</strain>
    </source>
</reference>
<dbReference type="WBParaSite" id="RSKR_0000944100.1">
    <property type="protein sequence ID" value="RSKR_0000944100.1"/>
    <property type="gene ID" value="RSKR_0000944100"/>
</dbReference>
<proteinExistence type="predicted"/>
<organism evidence="1 2">
    <name type="scientific">Rhabditophanes sp. KR3021</name>
    <dbReference type="NCBI Taxonomy" id="114890"/>
    <lineage>
        <taxon>Eukaryota</taxon>
        <taxon>Metazoa</taxon>
        <taxon>Ecdysozoa</taxon>
        <taxon>Nematoda</taxon>
        <taxon>Chromadorea</taxon>
        <taxon>Rhabditida</taxon>
        <taxon>Tylenchina</taxon>
        <taxon>Panagrolaimomorpha</taxon>
        <taxon>Strongyloidoidea</taxon>
        <taxon>Alloionematidae</taxon>
        <taxon>Rhabditophanes</taxon>
    </lineage>
</organism>
<accession>A0AC35UAV2</accession>
<protein>
    <submittedName>
        <fullName evidence="2">Histone domain-containing protein</fullName>
    </submittedName>
</protein>
<evidence type="ECO:0000313" key="2">
    <source>
        <dbReference type="WBParaSite" id="RSKR_0000944100.1"/>
    </source>
</evidence>
<sequence length="141" mass="16484">MRPIRSTEGPVNTAYKSRGVEPQRRIDTSKILRTTARKSVADYIEKPKRSTIVRKANRLTNSREKLIPKAPIARLFKEVMDDYTQKSNFRITREALEVIRTATEEYLVSFFEQCNILAVHAKRVTVMPKDIATLKELWKYR</sequence>
<dbReference type="Proteomes" id="UP000095286">
    <property type="component" value="Unplaced"/>
</dbReference>
<evidence type="ECO:0000313" key="1">
    <source>
        <dbReference type="Proteomes" id="UP000095286"/>
    </source>
</evidence>